<dbReference type="Pfam" id="PF02581">
    <property type="entry name" value="TMP-TENI"/>
    <property type="match status" value="1"/>
</dbReference>
<dbReference type="InterPro" id="IPR013785">
    <property type="entry name" value="Aldolase_TIM"/>
</dbReference>
<evidence type="ECO:0000313" key="5">
    <source>
        <dbReference type="Proteomes" id="UP000321051"/>
    </source>
</evidence>
<dbReference type="Gene3D" id="3.20.20.70">
    <property type="entry name" value="Aldolase class I"/>
    <property type="match status" value="1"/>
</dbReference>
<evidence type="ECO:0000256" key="2">
    <source>
        <dbReference type="ARBA" id="ARBA00022977"/>
    </source>
</evidence>
<name>A0A510Y2M0_MARHA</name>
<organism evidence="4 5">
    <name type="scientific">Marinococcus halophilus</name>
    <dbReference type="NCBI Taxonomy" id="1371"/>
    <lineage>
        <taxon>Bacteria</taxon>
        <taxon>Bacillati</taxon>
        <taxon>Bacillota</taxon>
        <taxon>Bacilli</taxon>
        <taxon>Bacillales</taxon>
        <taxon>Bacillaceae</taxon>
        <taxon>Marinococcus</taxon>
    </lineage>
</organism>
<comment type="caution">
    <text evidence="4">The sequence shown here is derived from an EMBL/GenBank/DDBJ whole genome shotgun (WGS) entry which is preliminary data.</text>
</comment>
<gene>
    <name evidence="4" type="ORF">MHA01_04440</name>
</gene>
<dbReference type="InterPro" id="IPR022998">
    <property type="entry name" value="ThiamineP_synth_TenI"/>
</dbReference>
<evidence type="ECO:0000313" key="4">
    <source>
        <dbReference type="EMBL" id="GEK57539.1"/>
    </source>
</evidence>
<comment type="pathway">
    <text evidence="1">Cofactor biosynthesis; thiamine diphosphate biosynthesis.</text>
</comment>
<dbReference type="OrthoDB" id="9815348at2"/>
<proteinExistence type="predicted"/>
<dbReference type="Proteomes" id="UP000321051">
    <property type="component" value="Unassembled WGS sequence"/>
</dbReference>
<protein>
    <submittedName>
        <fullName evidence="4">Thiamine phosphate synthase</fullName>
    </submittedName>
</protein>
<dbReference type="SUPFAM" id="SSF51391">
    <property type="entry name" value="Thiamin phosphate synthase"/>
    <property type="match status" value="1"/>
</dbReference>
<keyword evidence="2" id="KW-0784">Thiamine biosynthesis</keyword>
<dbReference type="RefSeq" id="WP_094907522.1">
    <property type="nucleotide sequence ID" value="NZ_BJUN01000002.1"/>
</dbReference>
<evidence type="ECO:0000259" key="3">
    <source>
        <dbReference type="Pfam" id="PF02581"/>
    </source>
</evidence>
<dbReference type="PANTHER" id="PTHR20857">
    <property type="entry name" value="THIAMINE-PHOSPHATE PYROPHOSPHORYLASE"/>
    <property type="match status" value="1"/>
</dbReference>
<dbReference type="GO" id="GO:0009228">
    <property type="term" value="P:thiamine biosynthetic process"/>
    <property type="evidence" value="ECO:0007669"/>
    <property type="project" value="UniProtKB-KW"/>
</dbReference>
<sequence length="203" mass="21921">MDKKTKPCIHAVSPPDIPVAEWWGKTRELADVVDYVHIRAPEWTKQEKETAVKLALEEGVSPGKLIINDEPELAAAYQLAGAHLPERRTDFPADGRWGQSVHSAEVAKRSERQEASWLYFGHVFASGSKPGKAPRGLGALKAAVTSVRIPVIAIGGITSENAEECIENGASGIAAIAALYERDCPGEAAEQLRARVRSDSNES</sequence>
<accession>A0A510Y2M0</accession>
<dbReference type="InterPro" id="IPR036206">
    <property type="entry name" value="ThiamineP_synth_sf"/>
</dbReference>
<dbReference type="STRING" id="1371.GCA_900166605_00645"/>
<feature type="domain" description="Thiamine phosphate synthase/TenI" evidence="3">
    <location>
        <begin position="30"/>
        <end position="179"/>
    </location>
</feature>
<dbReference type="CDD" id="cd00564">
    <property type="entry name" value="TMP_TenI"/>
    <property type="match status" value="1"/>
</dbReference>
<dbReference type="GO" id="GO:0004789">
    <property type="term" value="F:thiamine-phosphate diphosphorylase activity"/>
    <property type="evidence" value="ECO:0007669"/>
    <property type="project" value="TreeGrafter"/>
</dbReference>
<evidence type="ECO:0000256" key="1">
    <source>
        <dbReference type="ARBA" id="ARBA00004948"/>
    </source>
</evidence>
<reference evidence="4 5" key="1">
    <citation type="submission" date="2019-07" db="EMBL/GenBank/DDBJ databases">
        <title>Whole genome shotgun sequence of Marinococcus halophilus NBRC 102359.</title>
        <authorList>
            <person name="Hosoyama A."/>
            <person name="Uohara A."/>
            <person name="Ohji S."/>
            <person name="Ichikawa N."/>
        </authorList>
    </citation>
    <scope>NUCLEOTIDE SEQUENCE [LARGE SCALE GENOMIC DNA]</scope>
    <source>
        <strain evidence="4 5">NBRC 102359</strain>
    </source>
</reference>
<keyword evidence="5" id="KW-1185">Reference proteome</keyword>
<dbReference type="EMBL" id="BJUN01000002">
    <property type="protein sequence ID" value="GEK57539.1"/>
    <property type="molecule type" value="Genomic_DNA"/>
</dbReference>
<dbReference type="PANTHER" id="PTHR20857:SF22">
    <property type="entry name" value="THIAZOLE TAUTOMERASE"/>
    <property type="match status" value="1"/>
</dbReference>
<dbReference type="GO" id="GO:0005737">
    <property type="term" value="C:cytoplasm"/>
    <property type="evidence" value="ECO:0007669"/>
    <property type="project" value="TreeGrafter"/>
</dbReference>
<dbReference type="AlphaFoldDB" id="A0A510Y2M0"/>